<feature type="signal peptide" evidence="3">
    <location>
        <begin position="1"/>
        <end position="19"/>
    </location>
</feature>
<dbReference type="PROSITE" id="PS51164">
    <property type="entry name" value="CBM1_2"/>
    <property type="match status" value="1"/>
</dbReference>
<proteinExistence type="predicted"/>
<dbReference type="EMBL" id="KQ964247">
    <property type="protein sequence ID" value="KXJ93682.1"/>
    <property type="molecule type" value="Genomic_DNA"/>
</dbReference>
<name>A0A136J957_9PEZI</name>
<evidence type="ECO:0000256" key="3">
    <source>
        <dbReference type="SAM" id="SignalP"/>
    </source>
</evidence>
<dbReference type="AlphaFoldDB" id="A0A136J957"/>
<dbReference type="Proteomes" id="UP000070501">
    <property type="component" value="Unassembled WGS sequence"/>
</dbReference>
<gene>
    <name evidence="5" type="ORF">Micbo1qcDRAFT_201646</name>
</gene>
<feature type="chain" id="PRO_5007293632" description="CBM1 domain-containing protein" evidence="3">
    <location>
        <begin position="20"/>
        <end position="356"/>
    </location>
</feature>
<dbReference type="PROSITE" id="PS00562">
    <property type="entry name" value="CBM1_1"/>
    <property type="match status" value="1"/>
</dbReference>
<protein>
    <recommendedName>
        <fullName evidence="4">CBM1 domain-containing protein</fullName>
    </recommendedName>
</protein>
<organism evidence="5 6">
    <name type="scientific">Microdochium bolleyi</name>
    <dbReference type="NCBI Taxonomy" id="196109"/>
    <lineage>
        <taxon>Eukaryota</taxon>
        <taxon>Fungi</taxon>
        <taxon>Dikarya</taxon>
        <taxon>Ascomycota</taxon>
        <taxon>Pezizomycotina</taxon>
        <taxon>Sordariomycetes</taxon>
        <taxon>Xylariomycetidae</taxon>
        <taxon>Xylariales</taxon>
        <taxon>Microdochiaceae</taxon>
        <taxon>Microdochium</taxon>
    </lineage>
</organism>
<dbReference type="OrthoDB" id="2141514at2759"/>
<evidence type="ECO:0000313" key="5">
    <source>
        <dbReference type="EMBL" id="KXJ93682.1"/>
    </source>
</evidence>
<evidence type="ECO:0000256" key="1">
    <source>
        <dbReference type="ARBA" id="ARBA00022729"/>
    </source>
</evidence>
<dbReference type="GO" id="GO:0005576">
    <property type="term" value="C:extracellular region"/>
    <property type="evidence" value="ECO:0007669"/>
    <property type="project" value="InterPro"/>
</dbReference>
<evidence type="ECO:0000256" key="2">
    <source>
        <dbReference type="SAM" id="MobiDB-lite"/>
    </source>
</evidence>
<keyword evidence="1 3" id="KW-0732">Signal</keyword>
<dbReference type="Pfam" id="PF00734">
    <property type="entry name" value="CBM_1"/>
    <property type="match status" value="1"/>
</dbReference>
<dbReference type="PANTHER" id="PTHR33428:SF14">
    <property type="entry name" value="CARBOXYLESTERASE TYPE B DOMAIN-CONTAINING PROTEIN"/>
    <property type="match status" value="1"/>
</dbReference>
<accession>A0A136J957</accession>
<feature type="region of interest" description="Disordered" evidence="2">
    <location>
        <begin position="263"/>
        <end position="288"/>
    </location>
</feature>
<dbReference type="SUPFAM" id="SSF53474">
    <property type="entry name" value="alpha/beta-Hydrolases"/>
    <property type="match status" value="1"/>
</dbReference>
<dbReference type="InterPro" id="IPR029058">
    <property type="entry name" value="AB_hydrolase_fold"/>
</dbReference>
<dbReference type="GO" id="GO:0005975">
    <property type="term" value="P:carbohydrate metabolic process"/>
    <property type="evidence" value="ECO:0007669"/>
    <property type="project" value="InterPro"/>
</dbReference>
<sequence length="356" mass="36581">MGLLSGIVALASVLGSALAVTGPYGAANPTTVGALQAHTVYAPSNLSGAGKMPVFIWGNGACSADGTSVRGFLSEIASHGYLVISQGRPGGSGSSTQDQMRAAIAWAAAGTGGSYNVNTAQIMTAGFSCGGTEAYIGITDDRVKTIGILNSGLLSNYDQAGSIRKPIVFLLGGPSDIAYSNGERDYSRLPGGTPAWKGNLNRVGHGGTYYETDGGLWAKTLVNWLNWVFKGQAAGKSFLTGAQGQGFDSVVYKSLDSLQVPIGGGGGGGGGGGQTTTTTTQPPTTQPTNSPTCAALYGQCGGASWNGPKCCSSGTCKASNEWYSQCLVRNAGRMRSLIEFAVFMKPERYIYPLVYL</sequence>
<evidence type="ECO:0000259" key="4">
    <source>
        <dbReference type="PROSITE" id="PS51164"/>
    </source>
</evidence>
<evidence type="ECO:0000313" key="6">
    <source>
        <dbReference type="Proteomes" id="UP000070501"/>
    </source>
</evidence>
<dbReference type="Gene3D" id="3.40.50.1820">
    <property type="entry name" value="alpha/beta hydrolase"/>
    <property type="match status" value="1"/>
</dbReference>
<feature type="domain" description="CBM1" evidence="4">
    <location>
        <begin position="292"/>
        <end position="327"/>
    </location>
</feature>
<keyword evidence="6" id="KW-1185">Reference proteome</keyword>
<dbReference type="InterPro" id="IPR035971">
    <property type="entry name" value="CBD_sf"/>
</dbReference>
<dbReference type="SMART" id="SM00236">
    <property type="entry name" value="fCBD"/>
    <property type="match status" value="1"/>
</dbReference>
<dbReference type="GO" id="GO:0030248">
    <property type="term" value="F:cellulose binding"/>
    <property type="evidence" value="ECO:0007669"/>
    <property type="project" value="InterPro"/>
</dbReference>
<dbReference type="InParanoid" id="A0A136J957"/>
<feature type="compositionally biased region" description="Low complexity" evidence="2">
    <location>
        <begin position="275"/>
        <end position="288"/>
    </location>
</feature>
<dbReference type="InterPro" id="IPR000254">
    <property type="entry name" value="CBD"/>
</dbReference>
<reference evidence="6" key="1">
    <citation type="submission" date="2016-02" db="EMBL/GenBank/DDBJ databases">
        <title>Draft genome sequence of Microdochium bolleyi, a fungal endophyte of beachgrass.</title>
        <authorList>
            <consortium name="DOE Joint Genome Institute"/>
            <person name="David A.S."/>
            <person name="May G."/>
            <person name="Haridas S."/>
            <person name="Lim J."/>
            <person name="Wang M."/>
            <person name="Labutti K."/>
            <person name="Lipzen A."/>
            <person name="Barry K."/>
            <person name="Grigoriev I.V."/>
        </authorList>
    </citation>
    <scope>NUCLEOTIDE SEQUENCE [LARGE SCALE GENOMIC DNA]</scope>
    <source>
        <strain evidence="6">J235TASD1</strain>
    </source>
</reference>
<feature type="compositionally biased region" description="Gly residues" evidence="2">
    <location>
        <begin position="263"/>
        <end position="274"/>
    </location>
</feature>
<dbReference type="SUPFAM" id="SSF57180">
    <property type="entry name" value="Cellulose-binding domain"/>
    <property type="match status" value="1"/>
</dbReference>
<dbReference type="PANTHER" id="PTHR33428">
    <property type="entry name" value="CHLOROPHYLLASE-2, CHLOROPLASTIC"/>
    <property type="match status" value="1"/>
</dbReference>
<dbReference type="STRING" id="196109.A0A136J957"/>